<dbReference type="Proteomes" id="UP000245119">
    <property type="component" value="Linkage Group LG4"/>
</dbReference>
<evidence type="ECO:0000313" key="2">
    <source>
        <dbReference type="Proteomes" id="UP000245119"/>
    </source>
</evidence>
<proteinExistence type="predicted"/>
<reference evidence="1 2" key="1">
    <citation type="submission" date="2018-04" db="EMBL/GenBank/DDBJ databases">
        <title>The genome of golden apple snail Pomacea canaliculata provides insight into stress tolerance and invasive adaptation.</title>
        <authorList>
            <person name="Liu C."/>
            <person name="Liu B."/>
            <person name="Ren Y."/>
            <person name="Zhang Y."/>
            <person name="Wang H."/>
            <person name="Li S."/>
            <person name="Jiang F."/>
            <person name="Yin L."/>
            <person name="Zhang G."/>
            <person name="Qian W."/>
            <person name="Fan W."/>
        </authorList>
    </citation>
    <scope>NUCLEOTIDE SEQUENCE [LARGE SCALE GENOMIC DNA]</scope>
    <source>
        <strain evidence="1">SZHN2017</strain>
        <tissue evidence="1">Muscle</tissue>
    </source>
</reference>
<gene>
    <name evidence="1" type="ORF">C0Q70_08261</name>
</gene>
<dbReference type="AlphaFoldDB" id="A0A2T7PHC1"/>
<comment type="caution">
    <text evidence="1">The sequence shown here is derived from an EMBL/GenBank/DDBJ whole genome shotgun (WGS) entry which is preliminary data.</text>
</comment>
<sequence>MTVLNRLSFHLLPPSSGHLSKPIRSPSFLECSVVCLGYTEKQTTGSGTVTASETTRPRDTNVERVSGYVKCWGKVEPRGKEDGA</sequence>
<organism evidence="1 2">
    <name type="scientific">Pomacea canaliculata</name>
    <name type="common">Golden apple snail</name>
    <dbReference type="NCBI Taxonomy" id="400727"/>
    <lineage>
        <taxon>Eukaryota</taxon>
        <taxon>Metazoa</taxon>
        <taxon>Spiralia</taxon>
        <taxon>Lophotrochozoa</taxon>
        <taxon>Mollusca</taxon>
        <taxon>Gastropoda</taxon>
        <taxon>Caenogastropoda</taxon>
        <taxon>Architaenioglossa</taxon>
        <taxon>Ampullarioidea</taxon>
        <taxon>Ampullariidae</taxon>
        <taxon>Pomacea</taxon>
    </lineage>
</organism>
<keyword evidence="2" id="KW-1185">Reference proteome</keyword>
<evidence type="ECO:0000313" key="1">
    <source>
        <dbReference type="EMBL" id="PVD32814.1"/>
    </source>
</evidence>
<dbReference type="EMBL" id="PZQS01000004">
    <property type="protein sequence ID" value="PVD32814.1"/>
    <property type="molecule type" value="Genomic_DNA"/>
</dbReference>
<accession>A0A2T7PHC1</accession>
<name>A0A2T7PHC1_POMCA</name>
<protein>
    <submittedName>
        <fullName evidence="1">Uncharacterized protein</fullName>
    </submittedName>
</protein>